<dbReference type="AlphaFoldDB" id="A0A5J4TXA6"/>
<proteinExistence type="predicted"/>
<name>A0A5J4TXA6_9EUKA</name>
<sequence length="93" mass="10199">MHDFKPAQKQPDLSSFDFGDLDALAEQFGITVAVTATVDTSYSLIGILVLSFTGAAFGWFFSQLTIIVDIVCILLALLQCVVSFLNEYGWTNQ</sequence>
<evidence type="ECO:0000256" key="1">
    <source>
        <dbReference type="SAM" id="Phobius"/>
    </source>
</evidence>
<dbReference type="EMBL" id="SNRW01023299">
    <property type="protein sequence ID" value="KAA6363126.1"/>
    <property type="molecule type" value="Genomic_DNA"/>
</dbReference>
<accession>A0A5J4TXA6</accession>
<comment type="caution">
    <text evidence="2">The sequence shown here is derived from an EMBL/GenBank/DDBJ whole genome shotgun (WGS) entry which is preliminary data.</text>
</comment>
<gene>
    <name evidence="2" type="ORF">EZS28_041347</name>
</gene>
<evidence type="ECO:0000313" key="2">
    <source>
        <dbReference type="EMBL" id="KAA6363126.1"/>
    </source>
</evidence>
<evidence type="ECO:0000313" key="3">
    <source>
        <dbReference type="Proteomes" id="UP000324800"/>
    </source>
</evidence>
<reference evidence="2 3" key="1">
    <citation type="submission" date="2019-03" db="EMBL/GenBank/DDBJ databases">
        <title>Single cell metagenomics reveals metabolic interactions within the superorganism composed of flagellate Streblomastix strix and complex community of Bacteroidetes bacteria on its surface.</title>
        <authorList>
            <person name="Treitli S.C."/>
            <person name="Kolisko M."/>
            <person name="Husnik F."/>
            <person name="Keeling P."/>
            <person name="Hampl V."/>
        </authorList>
    </citation>
    <scope>NUCLEOTIDE SEQUENCE [LARGE SCALE GENOMIC DNA]</scope>
    <source>
        <strain evidence="2">ST1C</strain>
    </source>
</reference>
<keyword evidence="1" id="KW-0812">Transmembrane</keyword>
<dbReference type="Proteomes" id="UP000324800">
    <property type="component" value="Unassembled WGS sequence"/>
</dbReference>
<keyword evidence="1" id="KW-0472">Membrane</keyword>
<protein>
    <submittedName>
        <fullName evidence="2">Uncharacterized protein</fullName>
    </submittedName>
</protein>
<organism evidence="2 3">
    <name type="scientific">Streblomastix strix</name>
    <dbReference type="NCBI Taxonomy" id="222440"/>
    <lineage>
        <taxon>Eukaryota</taxon>
        <taxon>Metamonada</taxon>
        <taxon>Preaxostyla</taxon>
        <taxon>Oxymonadida</taxon>
        <taxon>Streblomastigidae</taxon>
        <taxon>Streblomastix</taxon>
    </lineage>
</organism>
<keyword evidence="1" id="KW-1133">Transmembrane helix</keyword>
<feature type="transmembrane region" description="Helical" evidence="1">
    <location>
        <begin position="66"/>
        <end position="85"/>
    </location>
</feature>
<feature type="transmembrane region" description="Helical" evidence="1">
    <location>
        <begin position="42"/>
        <end position="61"/>
    </location>
</feature>